<dbReference type="Proteomes" id="UP001212841">
    <property type="component" value="Unassembled WGS sequence"/>
</dbReference>
<comment type="caution">
    <text evidence="1">The sequence shown here is derived from an EMBL/GenBank/DDBJ whole genome shotgun (WGS) entry which is preliminary data.</text>
</comment>
<evidence type="ECO:0000313" key="1">
    <source>
        <dbReference type="EMBL" id="KAJ3049065.1"/>
    </source>
</evidence>
<protein>
    <submittedName>
        <fullName evidence="1">Uncharacterized protein</fullName>
    </submittedName>
</protein>
<dbReference type="EMBL" id="JADGJD010000698">
    <property type="protein sequence ID" value="KAJ3049065.1"/>
    <property type="molecule type" value="Genomic_DNA"/>
</dbReference>
<accession>A0AAD5X2W5</accession>
<dbReference type="AlphaFoldDB" id="A0AAD5X2W5"/>
<keyword evidence="2" id="KW-1185">Reference proteome</keyword>
<gene>
    <name evidence="1" type="ORF">HK097_009901</name>
</gene>
<proteinExistence type="predicted"/>
<sequence>MPESNASVIIVGYERYDPLMVKVKVTEGTLERGDYIPEAGQIDDIYDGDEMITTAETRDEPYFDLLNARHKKLQYMIQVLGARMKWNENNPGKSLDDFILDRMGPSGEFRKDAGITLNKEEAQENARKRVKRLVKAIPQA</sequence>
<reference evidence="1" key="1">
    <citation type="submission" date="2020-05" db="EMBL/GenBank/DDBJ databases">
        <title>Phylogenomic resolution of chytrid fungi.</title>
        <authorList>
            <person name="Stajich J.E."/>
            <person name="Amses K."/>
            <person name="Simmons R."/>
            <person name="Seto K."/>
            <person name="Myers J."/>
            <person name="Bonds A."/>
            <person name="Quandt C.A."/>
            <person name="Barry K."/>
            <person name="Liu P."/>
            <person name="Grigoriev I."/>
            <person name="Longcore J.E."/>
            <person name="James T.Y."/>
        </authorList>
    </citation>
    <scope>NUCLEOTIDE SEQUENCE</scope>
    <source>
        <strain evidence="1">JEL0318</strain>
    </source>
</reference>
<organism evidence="1 2">
    <name type="scientific">Rhizophlyctis rosea</name>
    <dbReference type="NCBI Taxonomy" id="64517"/>
    <lineage>
        <taxon>Eukaryota</taxon>
        <taxon>Fungi</taxon>
        <taxon>Fungi incertae sedis</taxon>
        <taxon>Chytridiomycota</taxon>
        <taxon>Chytridiomycota incertae sedis</taxon>
        <taxon>Chytridiomycetes</taxon>
        <taxon>Rhizophlyctidales</taxon>
        <taxon>Rhizophlyctidaceae</taxon>
        <taxon>Rhizophlyctis</taxon>
    </lineage>
</organism>
<evidence type="ECO:0000313" key="2">
    <source>
        <dbReference type="Proteomes" id="UP001212841"/>
    </source>
</evidence>
<name>A0AAD5X2W5_9FUNG</name>